<sequence>MKWNKNILRVLLIGSFLAVNALILFGISSVWSYLNTGADRSAILHLVTEKSPTYLPSVVWDTTAVEGRPIEQQTLAKVERDYLDGWLVRNNAMATNNPYGISDYFTKKARAKLYKILEANKNSGASFVQTTLEHFPKLNFYSADGTQISFLDRNVLLYKKSYVDGNPVLEYKETASFQVIMLLEDGFWRVRHLIRVASQPREEEEKPSMSDGVKEALSNIKGLNYYPKDSPWDTFGNHYSDGIVAADLRTIRGMGLNTVRIFIPYADFGKARIEEDRLARVRAFLDGAEREGLQVVITLFDFYGDYSVPNWTQTFAHAHKMVNALKDHPGLLAWDLKNEPDLDFEARGKEEVLAWLSELALRVKKWDGLHPVTIGWSSPEAAVNMAKEVDFVSFHYYRDTGDFISAYEKMLGAIPKGKITVLQEYGKSSYSGVWNAFLNSEAQQAAYYEEFQSILDKKQIPYLFWTLYDFKKVPSTVVGSLPWRRAPQRYFGCLDASGKPKEAYYIFKDTLENRKGNN</sequence>
<protein>
    <submittedName>
        <fullName evidence="6">Glycosyl hydrolase family 5</fullName>
    </submittedName>
</protein>
<organism evidence="6 7">
    <name type="scientific">Arenibacter aquaticus</name>
    <dbReference type="NCBI Taxonomy" id="2489054"/>
    <lineage>
        <taxon>Bacteria</taxon>
        <taxon>Pseudomonadati</taxon>
        <taxon>Bacteroidota</taxon>
        <taxon>Flavobacteriia</taxon>
        <taxon>Flavobacteriales</taxon>
        <taxon>Flavobacteriaceae</taxon>
        <taxon>Arenibacter</taxon>
    </lineage>
</organism>
<dbReference type="RefSeq" id="WP_126162225.1">
    <property type="nucleotide sequence ID" value="NZ_RQPJ01000005.1"/>
</dbReference>
<dbReference type="InterPro" id="IPR017853">
    <property type="entry name" value="GH"/>
</dbReference>
<accession>A0A430K300</accession>
<dbReference type="Pfam" id="PF00150">
    <property type="entry name" value="Cellulase"/>
    <property type="match status" value="1"/>
</dbReference>
<evidence type="ECO:0000256" key="4">
    <source>
        <dbReference type="SAM" id="Phobius"/>
    </source>
</evidence>
<dbReference type="PANTHER" id="PTHR42732">
    <property type="entry name" value="BETA-GALACTOSIDASE"/>
    <property type="match status" value="1"/>
</dbReference>
<dbReference type="EMBL" id="RQPJ01000005">
    <property type="protein sequence ID" value="RTE53329.1"/>
    <property type="molecule type" value="Genomic_DNA"/>
</dbReference>
<dbReference type="Proteomes" id="UP000267585">
    <property type="component" value="Unassembled WGS sequence"/>
</dbReference>
<dbReference type="InterPro" id="IPR001547">
    <property type="entry name" value="Glyco_hydro_5"/>
</dbReference>
<gene>
    <name evidence="6" type="ORF">EHW67_09880</name>
</gene>
<feature type="transmembrane region" description="Helical" evidence="4">
    <location>
        <begin position="7"/>
        <end position="34"/>
    </location>
</feature>
<dbReference type="SUPFAM" id="SSF51445">
    <property type="entry name" value="(Trans)glycosidases"/>
    <property type="match status" value="1"/>
</dbReference>
<dbReference type="AlphaFoldDB" id="A0A430K300"/>
<evidence type="ECO:0000256" key="1">
    <source>
        <dbReference type="ARBA" id="ARBA00022801"/>
    </source>
</evidence>
<evidence type="ECO:0000313" key="7">
    <source>
        <dbReference type="Proteomes" id="UP000267585"/>
    </source>
</evidence>
<dbReference type="InterPro" id="IPR051913">
    <property type="entry name" value="GH2_Domain-Containing"/>
</dbReference>
<keyword evidence="4" id="KW-0472">Membrane</keyword>
<evidence type="ECO:0000256" key="3">
    <source>
        <dbReference type="RuleBase" id="RU361153"/>
    </source>
</evidence>
<dbReference type="Gene3D" id="3.20.20.80">
    <property type="entry name" value="Glycosidases"/>
    <property type="match status" value="1"/>
</dbReference>
<dbReference type="PANTHER" id="PTHR42732:SF1">
    <property type="entry name" value="BETA-MANNOSIDASE"/>
    <property type="match status" value="1"/>
</dbReference>
<comment type="similarity">
    <text evidence="3">Belongs to the glycosyl hydrolase 5 (cellulase A) family.</text>
</comment>
<dbReference type="GO" id="GO:0000272">
    <property type="term" value="P:polysaccharide catabolic process"/>
    <property type="evidence" value="ECO:0007669"/>
    <property type="project" value="InterPro"/>
</dbReference>
<keyword evidence="1 3" id="KW-0378">Hydrolase</keyword>
<evidence type="ECO:0000256" key="2">
    <source>
        <dbReference type="ARBA" id="ARBA00023295"/>
    </source>
</evidence>
<reference evidence="6 7" key="1">
    <citation type="submission" date="2018-11" db="EMBL/GenBank/DDBJ databases">
        <title>Arenibacter aquaticus sp.nov., a marine bacterium isolated from surface seawater in the South China Sea.</title>
        <authorList>
            <person name="Guo J."/>
            <person name="Sun J."/>
        </authorList>
    </citation>
    <scope>NUCLEOTIDE SEQUENCE [LARGE SCALE GENOMIC DNA]</scope>
    <source>
        <strain evidence="6 7">GUO666</strain>
    </source>
</reference>
<keyword evidence="7" id="KW-1185">Reference proteome</keyword>
<keyword evidence="2 3" id="KW-0326">Glycosidase</keyword>
<proteinExistence type="inferred from homology"/>
<evidence type="ECO:0000313" key="6">
    <source>
        <dbReference type="EMBL" id="RTE53329.1"/>
    </source>
</evidence>
<feature type="domain" description="Glycoside hydrolase family 5" evidence="5">
    <location>
        <begin position="236"/>
        <end position="469"/>
    </location>
</feature>
<dbReference type="GO" id="GO:0004553">
    <property type="term" value="F:hydrolase activity, hydrolyzing O-glycosyl compounds"/>
    <property type="evidence" value="ECO:0007669"/>
    <property type="project" value="InterPro"/>
</dbReference>
<comment type="caution">
    <text evidence="6">The sequence shown here is derived from an EMBL/GenBank/DDBJ whole genome shotgun (WGS) entry which is preliminary data.</text>
</comment>
<keyword evidence="4" id="KW-0812">Transmembrane</keyword>
<dbReference type="OrthoDB" id="9774262at2"/>
<name>A0A430K300_9FLAO</name>
<keyword evidence="4" id="KW-1133">Transmembrane helix</keyword>
<evidence type="ECO:0000259" key="5">
    <source>
        <dbReference type="Pfam" id="PF00150"/>
    </source>
</evidence>